<evidence type="ECO:0000313" key="1">
    <source>
        <dbReference type="EMBL" id="KAL0455159.1"/>
    </source>
</evidence>
<dbReference type="AlphaFoldDB" id="A0AAW2XPR6"/>
<gene>
    <name evidence="1" type="ORF">Slati_0855100</name>
</gene>
<name>A0AAW2XPR6_9LAMI</name>
<comment type="caution">
    <text evidence="1">The sequence shown here is derived from an EMBL/GenBank/DDBJ whole genome shotgun (WGS) entry which is preliminary data.</text>
</comment>
<reference evidence="1" key="2">
    <citation type="journal article" date="2024" name="Plant">
        <title>Genomic evolution and insights into agronomic trait innovations of Sesamum species.</title>
        <authorList>
            <person name="Miao H."/>
            <person name="Wang L."/>
            <person name="Qu L."/>
            <person name="Liu H."/>
            <person name="Sun Y."/>
            <person name="Le M."/>
            <person name="Wang Q."/>
            <person name="Wei S."/>
            <person name="Zheng Y."/>
            <person name="Lin W."/>
            <person name="Duan Y."/>
            <person name="Cao H."/>
            <person name="Xiong S."/>
            <person name="Wang X."/>
            <person name="Wei L."/>
            <person name="Li C."/>
            <person name="Ma Q."/>
            <person name="Ju M."/>
            <person name="Zhao R."/>
            <person name="Li G."/>
            <person name="Mu C."/>
            <person name="Tian Q."/>
            <person name="Mei H."/>
            <person name="Zhang T."/>
            <person name="Gao T."/>
            <person name="Zhang H."/>
        </authorList>
    </citation>
    <scope>NUCLEOTIDE SEQUENCE</scope>
    <source>
        <strain evidence="1">KEN1</strain>
    </source>
</reference>
<protein>
    <submittedName>
        <fullName evidence="1">Uncharacterized protein</fullName>
    </submittedName>
</protein>
<sequence length="147" mass="17323">MIQYLQQVVELKTSFESFQIIQIPREENDKVEWLSKLASALEDCRTRHVTIQYLPEPRTLLTIQAISSTEDWRTPVIKWLEEGRLPDNRWKVSRLKDRAVRFPYKEESSIKKSIHTPYFGVCLNKKESMSSKKFIAVTVEHIQGHGY</sequence>
<proteinExistence type="predicted"/>
<reference evidence="1" key="1">
    <citation type="submission" date="2020-06" db="EMBL/GenBank/DDBJ databases">
        <authorList>
            <person name="Li T."/>
            <person name="Hu X."/>
            <person name="Zhang T."/>
            <person name="Song X."/>
            <person name="Zhang H."/>
            <person name="Dai N."/>
            <person name="Sheng W."/>
            <person name="Hou X."/>
            <person name="Wei L."/>
        </authorList>
    </citation>
    <scope>NUCLEOTIDE SEQUENCE</scope>
    <source>
        <strain evidence="1">KEN1</strain>
        <tissue evidence="1">Leaf</tissue>
    </source>
</reference>
<organism evidence="1">
    <name type="scientific">Sesamum latifolium</name>
    <dbReference type="NCBI Taxonomy" id="2727402"/>
    <lineage>
        <taxon>Eukaryota</taxon>
        <taxon>Viridiplantae</taxon>
        <taxon>Streptophyta</taxon>
        <taxon>Embryophyta</taxon>
        <taxon>Tracheophyta</taxon>
        <taxon>Spermatophyta</taxon>
        <taxon>Magnoliopsida</taxon>
        <taxon>eudicotyledons</taxon>
        <taxon>Gunneridae</taxon>
        <taxon>Pentapetalae</taxon>
        <taxon>asterids</taxon>
        <taxon>lamiids</taxon>
        <taxon>Lamiales</taxon>
        <taxon>Pedaliaceae</taxon>
        <taxon>Sesamum</taxon>
    </lineage>
</organism>
<accession>A0AAW2XPR6</accession>
<dbReference type="EMBL" id="JACGWN010000003">
    <property type="protein sequence ID" value="KAL0455159.1"/>
    <property type="molecule type" value="Genomic_DNA"/>
</dbReference>